<comment type="activity regulation">
    <text evidence="13">Activated by a monovalent cation that binds near, but not in, the active site. The most likely occupant of the site in vivo is potassium. Ion binding induces a conformational change that may alter substrate affinity.</text>
</comment>
<dbReference type="SUPFAM" id="SSF53613">
    <property type="entry name" value="Ribokinase-like"/>
    <property type="match status" value="1"/>
</dbReference>
<evidence type="ECO:0000259" key="14">
    <source>
        <dbReference type="Pfam" id="PF00294"/>
    </source>
</evidence>
<dbReference type="FunFam" id="3.40.1190.20:FF:000012">
    <property type="entry name" value="Ribokinase"/>
    <property type="match status" value="1"/>
</dbReference>
<evidence type="ECO:0000256" key="7">
    <source>
        <dbReference type="ARBA" id="ARBA00022741"/>
    </source>
</evidence>
<evidence type="ECO:0000256" key="6">
    <source>
        <dbReference type="ARBA" id="ARBA00022723"/>
    </source>
</evidence>
<feature type="binding site" evidence="13">
    <location>
        <position position="294"/>
    </location>
    <ligand>
        <name>K(+)</name>
        <dbReference type="ChEBI" id="CHEBI:29103"/>
    </ligand>
</feature>
<organism evidence="15 16">
    <name type="scientific">Parabacteroides goldsteinii DSM 19448 = WAL 12034</name>
    <dbReference type="NCBI Taxonomy" id="927665"/>
    <lineage>
        <taxon>Bacteria</taxon>
        <taxon>Pseudomonadati</taxon>
        <taxon>Bacteroidota</taxon>
        <taxon>Bacteroidia</taxon>
        <taxon>Bacteroidales</taxon>
        <taxon>Tannerellaceae</taxon>
        <taxon>Parabacteroides</taxon>
    </lineage>
</organism>
<name>A0A0F5IRJ6_9BACT</name>
<dbReference type="Gene3D" id="3.40.1190.20">
    <property type="match status" value="1"/>
</dbReference>
<dbReference type="InterPro" id="IPR002173">
    <property type="entry name" value="Carboh/pur_kinase_PfkB_CS"/>
</dbReference>
<dbReference type="PROSITE" id="PS00583">
    <property type="entry name" value="PFKB_KINASES_1"/>
    <property type="match status" value="1"/>
</dbReference>
<dbReference type="UniPathway" id="UPA00916">
    <property type="reaction ID" value="UER00889"/>
</dbReference>
<dbReference type="InterPro" id="IPR002139">
    <property type="entry name" value="Ribo/fructo_kinase"/>
</dbReference>
<dbReference type="NCBIfam" id="NF008353">
    <property type="entry name" value="PRK11142.1"/>
    <property type="match status" value="1"/>
</dbReference>
<keyword evidence="4 13" id="KW-0963">Cytoplasm</keyword>
<dbReference type="NCBIfam" id="TIGR02152">
    <property type="entry name" value="D_ribokin_bact"/>
    <property type="match status" value="1"/>
</dbReference>
<evidence type="ECO:0000256" key="11">
    <source>
        <dbReference type="ARBA" id="ARBA00022958"/>
    </source>
</evidence>
<evidence type="ECO:0000256" key="9">
    <source>
        <dbReference type="ARBA" id="ARBA00022840"/>
    </source>
</evidence>
<comment type="pathway">
    <text evidence="13">Carbohydrate metabolism; D-ribose degradation; D-ribose 5-phosphate from beta-D-ribopyranose: step 2/2.</text>
</comment>
<dbReference type="GO" id="GO:0019303">
    <property type="term" value="P:D-ribose catabolic process"/>
    <property type="evidence" value="ECO:0007669"/>
    <property type="project" value="UniProtKB-UniRule"/>
</dbReference>
<evidence type="ECO:0000256" key="2">
    <source>
        <dbReference type="ARBA" id="ARBA00012035"/>
    </source>
</evidence>
<evidence type="ECO:0000256" key="8">
    <source>
        <dbReference type="ARBA" id="ARBA00022777"/>
    </source>
</evidence>
<dbReference type="PATRIC" id="fig|927665.4.peg.4493"/>
<comment type="similarity">
    <text evidence="1">Belongs to the carbohydrate kinase pfkB family.</text>
</comment>
<dbReference type="InterPro" id="IPR029056">
    <property type="entry name" value="Ribokinase-like"/>
</dbReference>
<dbReference type="Pfam" id="PF00294">
    <property type="entry name" value="PfkB"/>
    <property type="match status" value="1"/>
</dbReference>
<keyword evidence="5 13" id="KW-0808">Transferase</keyword>
<reference evidence="15 16" key="1">
    <citation type="submission" date="2013-04" db="EMBL/GenBank/DDBJ databases">
        <title>The Genome Sequence of Parabacteroides goldsteinii DSM 19448.</title>
        <authorList>
            <consortium name="The Broad Institute Genomics Platform"/>
            <person name="Earl A."/>
            <person name="Ward D."/>
            <person name="Feldgarden M."/>
            <person name="Gevers D."/>
            <person name="Martens E."/>
            <person name="Sakamoto M."/>
            <person name="Benno Y."/>
            <person name="Song Y."/>
            <person name="Liu C."/>
            <person name="Lee J."/>
            <person name="Bolanos M."/>
            <person name="Vaisanen M.L."/>
            <person name="Finegold S.M."/>
            <person name="Walker B."/>
            <person name="Young S."/>
            <person name="Zeng Q."/>
            <person name="Gargeya S."/>
            <person name="Fitzgerald M."/>
            <person name="Haas B."/>
            <person name="Abouelleil A."/>
            <person name="Allen A.W."/>
            <person name="Alvarado L."/>
            <person name="Arachchi H.M."/>
            <person name="Berlin A.M."/>
            <person name="Chapman S.B."/>
            <person name="Gainer-Dewar J."/>
            <person name="Goldberg J."/>
            <person name="Griggs A."/>
            <person name="Gujja S."/>
            <person name="Hansen M."/>
            <person name="Howarth C."/>
            <person name="Imamovic A."/>
            <person name="Ireland A."/>
            <person name="Larimer J."/>
            <person name="McCowan C."/>
            <person name="Murphy C."/>
            <person name="Pearson M."/>
            <person name="Poon T.W."/>
            <person name="Priest M."/>
            <person name="Roberts A."/>
            <person name="Saif S."/>
            <person name="Shea T."/>
            <person name="Sisk P."/>
            <person name="Sykes S."/>
            <person name="Wortman J."/>
            <person name="Nusbaum C."/>
            <person name="Birren B."/>
        </authorList>
    </citation>
    <scope>NUCLEOTIDE SEQUENCE [LARGE SCALE GENOMIC DNA]</scope>
    <source>
        <strain evidence="15 16">DSM 19448</strain>
    </source>
</reference>
<evidence type="ECO:0000313" key="15">
    <source>
        <dbReference type="EMBL" id="KKB47960.1"/>
    </source>
</evidence>
<dbReference type="GO" id="GO:0005524">
    <property type="term" value="F:ATP binding"/>
    <property type="evidence" value="ECO:0007669"/>
    <property type="project" value="UniProtKB-UniRule"/>
</dbReference>
<evidence type="ECO:0000256" key="1">
    <source>
        <dbReference type="ARBA" id="ARBA00005380"/>
    </source>
</evidence>
<dbReference type="GO" id="GO:0005829">
    <property type="term" value="C:cytosol"/>
    <property type="evidence" value="ECO:0007669"/>
    <property type="project" value="TreeGrafter"/>
</dbReference>
<comment type="similarity">
    <text evidence="13">Belongs to the carbohydrate kinase PfkB family. Ribokinase subfamily.</text>
</comment>
<dbReference type="PANTHER" id="PTHR10584:SF166">
    <property type="entry name" value="RIBOKINASE"/>
    <property type="match status" value="1"/>
</dbReference>
<dbReference type="EC" id="2.7.1.15" evidence="2 13"/>
<proteinExistence type="inferred from homology"/>
<dbReference type="PRINTS" id="PR00990">
    <property type="entry name" value="RIBOKINASE"/>
</dbReference>
<evidence type="ECO:0000256" key="12">
    <source>
        <dbReference type="ARBA" id="ARBA00023277"/>
    </source>
</evidence>
<feature type="binding site" evidence="13">
    <location>
        <position position="253"/>
    </location>
    <ligand>
        <name>K(+)</name>
        <dbReference type="ChEBI" id="CHEBI:29103"/>
    </ligand>
</feature>
<feature type="binding site" evidence="13">
    <location>
        <position position="191"/>
    </location>
    <ligand>
        <name>ATP</name>
        <dbReference type="ChEBI" id="CHEBI:30616"/>
    </ligand>
</feature>
<comment type="function">
    <text evidence="13">Catalyzes the phosphorylation of ribose at O-5 in a reaction requiring ATP and magnesium. The resulting D-ribose-5-phosphate can then be used either for sythesis of nucleotides, histidine, and tryptophan, or as a component of the pentose phosphate pathway.</text>
</comment>
<evidence type="ECO:0000256" key="13">
    <source>
        <dbReference type="HAMAP-Rule" id="MF_01987"/>
    </source>
</evidence>
<evidence type="ECO:0000256" key="10">
    <source>
        <dbReference type="ARBA" id="ARBA00022842"/>
    </source>
</evidence>
<dbReference type="STRING" id="927665.HMPREF1535_04376"/>
<evidence type="ECO:0000256" key="5">
    <source>
        <dbReference type="ARBA" id="ARBA00022679"/>
    </source>
</evidence>
<dbReference type="AlphaFoldDB" id="A0A0F5IRJ6"/>
<gene>
    <name evidence="13" type="primary">rbsK</name>
    <name evidence="15" type="ORF">HMPREF1535_04376</name>
</gene>
<dbReference type="InterPro" id="IPR011611">
    <property type="entry name" value="PfkB_dom"/>
</dbReference>
<feature type="binding site" evidence="13">
    <location>
        <position position="289"/>
    </location>
    <ligand>
        <name>K(+)</name>
        <dbReference type="ChEBI" id="CHEBI:29103"/>
    </ligand>
</feature>
<dbReference type="HAMAP" id="MF_01987">
    <property type="entry name" value="Ribokinase"/>
    <property type="match status" value="1"/>
</dbReference>
<keyword evidence="10 13" id="KW-0460">Magnesium</keyword>
<dbReference type="GO" id="GO:0004747">
    <property type="term" value="F:ribokinase activity"/>
    <property type="evidence" value="ECO:0007669"/>
    <property type="project" value="UniProtKB-UniRule"/>
</dbReference>
<feature type="binding site" evidence="13">
    <location>
        <position position="147"/>
    </location>
    <ligand>
        <name>substrate</name>
    </ligand>
</feature>
<comment type="caution">
    <text evidence="15">The sequence shown here is derived from an EMBL/GenBank/DDBJ whole genome shotgun (WGS) entry which is preliminary data.</text>
</comment>
<keyword evidence="11 13" id="KW-0630">Potassium</keyword>
<evidence type="ECO:0000313" key="16">
    <source>
        <dbReference type="Proteomes" id="UP000033047"/>
    </source>
</evidence>
<keyword evidence="12 13" id="KW-0119">Carbohydrate metabolism</keyword>
<keyword evidence="7 13" id="KW-0547">Nucleotide-binding</keyword>
<protein>
    <recommendedName>
        <fullName evidence="3 13">Ribokinase</fullName>
        <shortName evidence="13">RK</shortName>
        <ecNumber evidence="2 13">2.7.1.15</ecNumber>
    </recommendedName>
</protein>
<accession>A0A0F5IRJ6</accession>
<feature type="binding site" evidence="13">
    <location>
        <position position="292"/>
    </location>
    <ligand>
        <name>K(+)</name>
        <dbReference type="ChEBI" id="CHEBI:29103"/>
    </ligand>
</feature>
<dbReference type="CDD" id="cd01174">
    <property type="entry name" value="ribokinase"/>
    <property type="match status" value="1"/>
</dbReference>
<comment type="subcellular location">
    <subcellularLocation>
        <location evidence="13">Cytoplasm</location>
    </subcellularLocation>
</comment>
<comment type="catalytic activity">
    <reaction evidence="13">
        <text>D-ribose + ATP = D-ribose 5-phosphate + ADP + H(+)</text>
        <dbReference type="Rhea" id="RHEA:13697"/>
        <dbReference type="ChEBI" id="CHEBI:15378"/>
        <dbReference type="ChEBI" id="CHEBI:30616"/>
        <dbReference type="ChEBI" id="CHEBI:47013"/>
        <dbReference type="ChEBI" id="CHEBI:78346"/>
        <dbReference type="ChEBI" id="CHEBI:456216"/>
        <dbReference type="EC" id="2.7.1.15"/>
    </reaction>
</comment>
<feature type="binding site" evidence="13">
    <location>
        <begin position="258"/>
        <end position="259"/>
    </location>
    <ligand>
        <name>ATP</name>
        <dbReference type="ChEBI" id="CHEBI:30616"/>
    </ligand>
</feature>
<evidence type="ECO:0000256" key="4">
    <source>
        <dbReference type="ARBA" id="ARBA00022490"/>
    </source>
</evidence>
<feature type="binding site" evidence="13">
    <location>
        <begin position="18"/>
        <end position="20"/>
    </location>
    <ligand>
        <name>substrate</name>
    </ligand>
</feature>
<dbReference type="RefSeq" id="WP_007658257.1">
    <property type="nucleotide sequence ID" value="NZ_KQ033913.1"/>
</dbReference>
<comment type="subunit">
    <text evidence="13">Homodimer.</text>
</comment>
<dbReference type="GO" id="GO:0046872">
    <property type="term" value="F:metal ion binding"/>
    <property type="evidence" value="ECO:0007669"/>
    <property type="project" value="UniProtKB-KW"/>
</dbReference>
<feature type="domain" description="Carbohydrate kinase PfkB" evidence="14">
    <location>
        <begin position="9"/>
        <end position="300"/>
    </location>
</feature>
<feature type="binding site" evidence="13">
    <location>
        <begin position="46"/>
        <end position="50"/>
    </location>
    <ligand>
        <name>substrate</name>
    </ligand>
</feature>
<evidence type="ECO:0000256" key="3">
    <source>
        <dbReference type="ARBA" id="ARBA00016943"/>
    </source>
</evidence>
<dbReference type="InterPro" id="IPR011877">
    <property type="entry name" value="Ribokinase"/>
</dbReference>
<keyword evidence="9 13" id="KW-0067">ATP-binding</keyword>
<feature type="binding site" evidence="13">
    <location>
        <position position="255"/>
    </location>
    <ligand>
        <name>K(+)</name>
        <dbReference type="ChEBI" id="CHEBI:29103"/>
    </ligand>
</feature>
<dbReference type="PANTHER" id="PTHR10584">
    <property type="entry name" value="SUGAR KINASE"/>
    <property type="match status" value="1"/>
</dbReference>
<keyword evidence="6 13" id="KW-0479">Metal-binding</keyword>
<dbReference type="PROSITE" id="PS00584">
    <property type="entry name" value="PFKB_KINASES_2"/>
    <property type="match status" value="1"/>
</dbReference>
<feature type="binding site" evidence="13">
    <location>
        <position position="259"/>
    </location>
    <ligand>
        <name>substrate</name>
    </ligand>
</feature>
<comment type="caution">
    <text evidence="13">Lacks conserved residue(s) required for the propagation of feature annotation.</text>
</comment>
<dbReference type="HOGENOM" id="CLU_027634_2_2_10"/>
<comment type="cofactor">
    <cofactor evidence="13">
        <name>Mg(2+)</name>
        <dbReference type="ChEBI" id="CHEBI:18420"/>
    </cofactor>
    <text evidence="13">Requires a divalent cation, most likely magnesium in vivo, as an electrophilic catalyst to aid phosphoryl group transfer. It is the chelate of the metal and the nucleotide that is the actual substrate.</text>
</comment>
<keyword evidence="8 13" id="KW-0418">Kinase</keyword>
<feature type="binding site" evidence="13">
    <location>
        <begin position="227"/>
        <end position="232"/>
    </location>
    <ligand>
        <name>ATP</name>
        <dbReference type="ChEBI" id="CHEBI:30616"/>
    </ligand>
</feature>
<feature type="active site" description="Proton acceptor" evidence="13">
    <location>
        <position position="259"/>
    </location>
</feature>
<feature type="binding site" evidence="13">
    <location>
        <position position="298"/>
    </location>
    <ligand>
        <name>K(+)</name>
        <dbReference type="ChEBI" id="CHEBI:29103"/>
    </ligand>
</feature>
<dbReference type="EMBL" id="AQHV01000024">
    <property type="protein sequence ID" value="KKB47960.1"/>
    <property type="molecule type" value="Genomic_DNA"/>
</dbReference>
<sequence>MDTEQLRRHNILVVGSSNTDMVIKAGHLPRPGETILGGTFFMNPGGKGANQAVTIARLGASVTFICKTGSDIFGHQSQQLFEEEGINTSYIFSDSEYPSGVALITVDEQAENCIVVASGANANLLPSDLAKAEEAVDLADIVLMQLEIPMETVEYVAEIAYYKNKKVILNPAPAQPLSPSLLKHLYMITPNETEAEMISGVKITGQESAVKAARVLSEMGVQNVIITLGSKGALVYCDEGVEFIPAFKVEAVDTTAAGDVFNGALAVALSEGRNQIEAVRFACKASAISVTRVGAQSSVPYRSEVDIFE</sequence>
<dbReference type="Proteomes" id="UP000033047">
    <property type="component" value="Unassembled WGS sequence"/>
</dbReference>